<evidence type="ECO:0000256" key="2">
    <source>
        <dbReference type="SAM" id="Coils"/>
    </source>
</evidence>
<keyword evidence="2" id="KW-0175">Coiled coil</keyword>
<dbReference type="EMBL" id="JAPFFF010000007">
    <property type="protein sequence ID" value="KAK8885631.1"/>
    <property type="molecule type" value="Genomic_DNA"/>
</dbReference>
<evidence type="ECO:0000313" key="4">
    <source>
        <dbReference type="EMBL" id="KAK8885631.1"/>
    </source>
</evidence>
<dbReference type="InterPro" id="IPR012677">
    <property type="entry name" value="Nucleotide-bd_a/b_plait_sf"/>
</dbReference>
<sequence length="234" mass="27009">MNEKGRNLNKTHRRHHHDEGDPKFQDEYSNRSLFLSRIPPKSTNLSKLIDHYKRFGHIDAIYSSGTHTSIIFESEEATKAAFESPSTVLHNRFIHVSLQKPTVPNMANLASVCNMDIIQKAIQDFNIESQKEAEETEEIRNNLKKKADLRKIEQAKKFLENCKKEKDKLVQEMQTIVNNLENLPDEEKEAKRARLSSLIDMISISQDKIDQIDKLIQDANNINNDDINNTENPS</sequence>
<proteinExistence type="predicted"/>
<organism evidence="4 5">
    <name type="scientific">Tritrichomonas musculus</name>
    <dbReference type="NCBI Taxonomy" id="1915356"/>
    <lineage>
        <taxon>Eukaryota</taxon>
        <taxon>Metamonada</taxon>
        <taxon>Parabasalia</taxon>
        <taxon>Tritrichomonadida</taxon>
        <taxon>Tritrichomonadidae</taxon>
        <taxon>Tritrichomonas</taxon>
    </lineage>
</organism>
<keyword evidence="1" id="KW-0694">RNA-binding</keyword>
<comment type="caution">
    <text evidence="4">The sequence shown here is derived from an EMBL/GenBank/DDBJ whole genome shotgun (WGS) entry which is preliminary data.</text>
</comment>
<evidence type="ECO:0000256" key="1">
    <source>
        <dbReference type="ARBA" id="ARBA00022884"/>
    </source>
</evidence>
<dbReference type="InterPro" id="IPR035979">
    <property type="entry name" value="RBD_domain_sf"/>
</dbReference>
<dbReference type="PANTHER" id="PTHR14398">
    <property type="entry name" value="RNA RECOGNITION RRM/RNP DOMAIN"/>
    <property type="match status" value="1"/>
</dbReference>
<keyword evidence="5" id="KW-1185">Reference proteome</keyword>
<accession>A0ABR2K3X5</accession>
<protein>
    <submittedName>
        <fullName evidence="4">RNA-binding protein 26</fullName>
    </submittedName>
</protein>
<evidence type="ECO:0000313" key="5">
    <source>
        <dbReference type="Proteomes" id="UP001470230"/>
    </source>
</evidence>
<evidence type="ECO:0000256" key="3">
    <source>
        <dbReference type="SAM" id="MobiDB-lite"/>
    </source>
</evidence>
<gene>
    <name evidence="4" type="ORF">M9Y10_041081</name>
</gene>
<dbReference type="Gene3D" id="3.30.70.330">
    <property type="match status" value="1"/>
</dbReference>
<dbReference type="SUPFAM" id="SSF54928">
    <property type="entry name" value="RNA-binding domain, RBD"/>
    <property type="match status" value="1"/>
</dbReference>
<dbReference type="InterPro" id="IPR045137">
    <property type="entry name" value="RBM26/27"/>
</dbReference>
<dbReference type="PANTHER" id="PTHR14398:SF0">
    <property type="entry name" value="ZINC FINGER PROTEIN SWM"/>
    <property type="match status" value="1"/>
</dbReference>
<feature type="compositionally biased region" description="Basic residues" evidence="3">
    <location>
        <begin position="7"/>
        <end position="16"/>
    </location>
</feature>
<dbReference type="Proteomes" id="UP001470230">
    <property type="component" value="Unassembled WGS sequence"/>
</dbReference>
<feature type="coiled-coil region" evidence="2">
    <location>
        <begin position="126"/>
        <end position="183"/>
    </location>
</feature>
<feature type="region of interest" description="Disordered" evidence="3">
    <location>
        <begin position="1"/>
        <end position="25"/>
    </location>
</feature>
<name>A0ABR2K3X5_9EUKA</name>
<reference evidence="4 5" key="1">
    <citation type="submission" date="2024-04" db="EMBL/GenBank/DDBJ databases">
        <title>Tritrichomonas musculus Genome.</title>
        <authorList>
            <person name="Alves-Ferreira E."/>
            <person name="Grigg M."/>
            <person name="Lorenzi H."/>
            <person name="Galac M."/>
        </authorList>
    </citation>
    <scope>NUCLEOTIDE SEQUENCE [LARGE SCALE GENOMIC DNA]</scope>
    <source>
        <strain evidence="4 5">EAF2021</strain>
    </source>
</reference>